<evidence type="ECO:0000313" key="4">
    <source>
        <dbReference type="Proteomes" id="UP001153269"/>
    </source>
</evidence>
<organism evidence="3 4">
    <name type="scientific">Pleuronectes platessa</name>
    <name type="common">European plaice</name>
    <dbReference type="NCBI Taxonomy" id="8262"/>
    <lineage>
        <taxon>Eukaryota</taxon>
        <taxon>Metazoa</taxon>
        <taxon>Chordata</taxon>
        <taxon>Craniata</taxon>
        <taxon>Vertebrata</taxon>
        <taxon>Euteleostomi</taxon>
        <taxon>Actinopterygii</taxon>
        <taxon>Neopterygii</taxon>
        <taxon>Teleostei</taxon>
        <taxon>Neoteleostei</taxon>
        <taxon>Acanthomorphata</taxon>
        <taxon>Carangaria</taxon>
        <taxon>Pleuronectiformes</taxon>
        <taxon>Pleuronectoidei</taxon>
        <taxon>Pleuronectidae</taxon>
        <taxon>Pleuronectes</taxon>
    </lineage>
</organism>
<feature type="compositionally biased region" description="Basic and acidic residues" evidence="1">
    <location>
        <begin position="14"/>
        <end position="30"/>
    </location>
</feature>
<dbReference type="AlphaFoldDB" id="A0A9N7UEB8"/>
<keyword evidence="2" id="KW-1133">Transmembrane helix</keyword>
<reference evidence="3" key="1">
    <citation type="submission" date="2020-03" db="EMBL/GenBank/DDBJ databases">
        <authorList>
            <person name="Weist P."/>
        </authorList>
    </citation>
    <scope>NUCLEOTIDE SEQUENCE</scope>
</reference>
<accession>A0A9N7UEB8</accession>
<keyword evidence="2" id="KW-0472">Membrane</keyword>
<comment type="caution">
    <text evidence="3">The sequence shown here is derived from an EMBL/GenBank/DDBJ whole genome shotgun (WGS) entry which is preliminary data.</text>
</comment>
<sequence length="123" mass="12969">MDMENINQQKRGLAKAEHMHTDTQAERPGHEGLASLSPAGDGSSSSAGIGRMCECCRAAVGVLALYVHNLSLSISSWPSVPLLLFFSSFASSLCYSQSTPLNMPVASSLFPLVLCLPLSLAAD</sequence>
<feature type="transmembrane region" description="Helical" evidence="2">
    <location>
        <begin position="104"/>
        <end position="122"/>
    </location>
</feature>
<protein>
    <submittedName>
        <fullName evidence="3">Uncharacterized protein</fullName>
    </submittedName>
</protein>
<feature type="region of interest" description="Disordered" evidence="1">
    <location>
        <begin position="1"/>
        <end position="48"/>
    </location>
</feature>
<proteinExistence type="predicted"/>
<feature type="compositionally biased region" description="Low complexity" evidence="1">
    <location>
        <begin position="32"/>
        <end position="48"/>
    </location>
</feature>
<keyword evidence="4" id="KW-1185">Reference proteome</keyword>
<evidence type="ECO:0000256" key="2">
    <source>
        <dbReference type="SAM" id="Phobius"/>
    </source>
</evidence>
<dbReference type="EMBL" id="CADEAL010001178">
    <property type="protein sequence ID" value="CAB1429845.1"/>
    <property type="molecule type" value="Genomic_DNA"/>
</dbReference>
<evidence type="ECO:0000256" key="1">
    <source>
        <dbReference type="SAM" id="MobiDB-lite"/>
    </source>
</evidence>
<feature type="compositionally biased region" description="Polar residues" evidence="1">
    <location>
        <begin position="1"/>
        <end position="10"/>
    </location>
</feature>
<gene>
    <name evidence="3" type="ORF">PLEPLA_LOCUS17825</name>
</gene>
<evidence type="ECO:0000313" key="3">
    <source>
        <dbReference type="EMBL" id="CAB1429845.1"/>
    </source>
</evidence>
<keyword evidence="2" id="KW-0812">Transmembrane</keyword>
<dbReference type="Proteomes" id="UP001153269">
    <property type="component" value="Unassembled WGS sequence"/>
</dbReference>
<name>A0A9N7UEB8_PLEPL</name>